<evidence type="ECO:0000259" key="1">
    <source>
        <dbReference type="Pfam" id="PF01936"/>
    </source>
</evidence>
<dbReference type="Proteomes" id="UP000288073">
    <property type="component" value="Unassembled WGS sequence"/>
</dbReference>
<evidence type="ECO:0000313" key="3">
    <source>
        <dbReference type="Proteomes" id="UP000288073"/>
    </source>
</evidence>
<dbReference type="RefSeq" id="WP_253665698.1">
    <property type="nucleotide sequence ID" value="NZ_PEMF01000096.1"/>
</dbReference>
<sequence length="181" mass="20485">MVQKFPPIALGTKRVKVFVDGQNFYHALKKHGIPRVDYEKLARALAAEYGSLVGKLLVTGVYVEEGYVFSRRFTDALRYQGWQVIEILLKRTPWGHEEKESDVVLGCEITKDLSNDRWDVVLLLSGDGDLAYPVREATAMGKLVVVVQFQDFISRRLAEAASDVRLLDPEFLDPFVIRKAA</sequence>
<dbReference type="PANTHER" id="PTHR35458:SF8">
    <property type="entry name" value="SLR0650 PROTEIN"/>
    <property type="match status" value="1"/>
</dbReference>
<organism evidence="2 3">
    <name type="scientific">Thermus scotoductus</name>
    <dbReference type="NCBI Taxonomy" id="37636"/>
    <lineage>
        <taxon>Bacteria</taxon>
        <taxon>Thermotogati</taxon>
        <taxon>Deinococcota</taxon>
        <taxon>Deinococci</taxon>
        <taxon>Thermales</taxon>
        <taxon>Thermaceae</taxon>
        <taxon>Thermus</taxon>
    </lineage>
</organism>
<dbReference type="EMBL" id="PEMN01000084">
    <property type="protein sequence ID" value="RTI19206.1"/>
    <property type="molecule type" value="Genomic_DNA"/>
</dbReference>
<accession>A0A430V5F1</accession>
<name>A0A430V5F1_THESC</name>
<proteinExistence type="predicted"/>
<dbReference type="Pfam" id="PF01936">
    <property type="entry name" value="NYN"/>
    <property type="match status" value="1"/>
</dbReference>
<dbReference type="InterPro" id="IPR021139">
    <property type="entry name" value="NYN"/>
</dbReference>
<dbReference type="Gene3D" id="3.40.50.1010">
    <property type="entry name" value="5'-nuclease"/>
    <property type="match status" value="1"/>
</dbReference>
<protein>
    <recommendedName>
        <fullName evidence="1">NYN domain-containing protein</fullName>
    </recommendedName>
</protein>
<dbReference type="PANTHER" id="PTHR35458">
    <property type="entry name" value="SLR0755 PROTEIN"/>
    <property type="match status" value="1"/>
</dbReference>
<gene>
    <name evidence="2" type="ORF">CSW23_03585</name>
</gene>
<comment type="caution">
    <text evidence="2">The sequence shown here is derived from an EMBL/GenBank/DDBJ whole genome shotgun (WGS) entry which is preliminary data.</text>
</comment>
<feature type="domain" description="NYN" evidence="1">
    <location>
        <begin position="14"/>
        <end position="164"/>
    </location>
</feature>
<dbReference type="GO" id="GO:0004540">
    <property type="term" value="F:RNA nuclease activity"/>
    <property type="evidence" value="ECO:0007669"/>
    <property type="project" value="InterPro"/>
</dbReference>
<evidence type="ECO:0000313" key="2">
    <source>
        <dbReference type="EMBL" id="RTI19206.1"/>
    </source>
</evidence>
<reference evidence="2 3" key="1">
    <citation type="journal article" date="2019" name="Extremophiles">
        <title>Biogeography of thermophiles and predominance of Thermus scotoductus in domestic water heaters.</title>
        <authorList>
            <person name="Wilpiszeski R.L."/>
            <person name="Zhang Z."/>
            <person name="House C.H."/>
        </authorList>
    </citation>
    <scope>NUCLEOTIDE SEQUENCE [LARGE SCALE GENOMIC DNA]</scope>
    <source>
        <strain evidence="2 3">10_S10</strain>
    </source>
</reference>
<dbReference type="InterPro" id="IPR047140">
    <property type="entry name" value="LabA"/>
</dbReference>
<dbReference type="AlphaFoldDB" id="A0A430V5F1"/>